<evidence type="ECO:0008006" key="3">
    <source>
        <dbReference type="Google" id="ProtNLM"/>
    </source>
</evidence>
<comment type="caution">
    <text evidence="1">The sequence shown here is derived from an EMBL/GenBank/DDBJ whole genome shotgun (WGS) entry which is preliminary data.</text>
</comment>
<gene>
    <name evidence="1" type="ORF">M9Y10_031327</name>
</gene>
<sequence length="307" mass="34796">MKSDFKYDFDSNISCKDVLINGYPHKVIYYIDIDNVVGGKSYKIKMKPDEKLYVGDILTIDEETWFVTEIMKDKMLTITGTLAKSVFTLKFYKNGIYREIPCAITVGTKNYINSHLNKFIRYSTSKFTVYCPDLGYLTRLEDMGRRFIINGLCYNIESIENLTERDTAGGLIVLELNDDKVSPYDNFELGIADYYKNNRVNDTGSSDKTSDPDIIIKISPNDTDIPLGQSLTLNCSATGYQGNINCEILNIDELDNSVKLISANKNIYNIEVGTKGKLVGKKIIFRASLSENKNIFTDRVITITRLV</sequence>
<accession>A0ABR2GL96</accession>
<proteinExistence type="predicted"/>
<evidence type="ECO:0000313" key="1">
    <source>
        <dbReference type="EMBL" id="KAK8834363.1"/>
    </source>
</evidence>
<reference evidence="1 2" key="1">
    <citation type="submission" date="2024-04" db="EMBL/GenBank/DDBJ databases">
        <title>Tritrichomonas musculus Genome.</title>
        <authorList>
            <person name="Alves-Ferreira E."/>
            <person name="Grigg M."/>
            <person name="Lorenzi H."/>
            <person name="Galac M."/>
        </authorList>
    </citation>
    <scope>NUCLEOTIDE SEQUENCE [LARGE SCALE GENOMIC DNA]</scope>
    <source>
        <strain evidence="1 2">EAF2021</strain>
    </source>
</reference>
<dbReference type="EMBL" id="JAPFFF010000421">
    <property type="protein sequence ID" value="KAK8834363.1"/>
    <property type="molecule type" value="Genomic_DNA"/>
</dbReference>
<keyword evidence="2" id="KW-1185">Reference proteome</keyword>
<organism evidence="1 2">
    <name type="scientific">Tritrichomonas musculus</name>
    <dbReference type="NCBI Taxonomy" id="1915356"/>
    <lineage>
        <taxon>Eukaryota</taxon>
        <taxon>Metamonada</taxon>
        <taxon>Parabasalia</taxon>
        <taxon>Tritrichomonadida</taxon>
        <taxon>Tritrichomonadidae</taxon>
        <taxon>Tritrichomonas</taxon>
    </lineage>
</organism>
<evidence type="ECO:0000313" key="2">
    <source>
        <dbReference type="Proteomes" id="UP001470230"/>
    </source>
</evidence>
<protein>
    <recommendedName>
        <fullName evidence="3">Ig-like domain-containing protein</fullName>
    </recommendedName>
</protein>
<name>A0ABR2GL96_9EUKA</name>
<dbReference type="Proteomes" id="UP001470230">
    <property type="component" value="Unassembled WGS sequence"/>
</dbReference>